<sequence>MIVWYYRRLYLDPAGCCVECEIINNQATKSSEDVPCSTSTVGDKTMMKLFGRDVSTLNEWQILFFQEQIKNAKVDPKGRKFHPDMIRWSIELYARSPAAYHHIRNSDVLFLPSPATISKYRNNFKATPGINEMALEELDRIMEENESLPVYITVDEMKIRENLVYQNGEISGFVLGWETNEIATHIIG</sequence>
<name>F6QEY9_CIOIN</name>
<proteinExistence type="predicted"/>
<dbReference type="AlphaFoldDB" id="F6QEY9"/>
<dbReference type="Ensembl" id="ENSCINT00000018109.3">
    <property type="protein sequence ID" value="ENSCINP00000018109.3"/>
    <property type="gene ID" value="ENSCING00000014525.2"/>
</dbReference>
<reference evidence="2" key="2">
    <citation type="submission" date="2025-08" db="UniProtKB">
        <authorList>
            <consortium name="Ensembl"/>
        </authorList>
    </citation>
    <scope>IDENTIFICATION</scope>
</reference>
<reference evidence="3" key="1">
    <citation type="journal article" date="2002" name="Science">
        <title>The draft genome of Ciona intestinalis: insights into chordate and vertebrate origins.</title>
        <authorList>
            <person name="Dehal P."/>
            <person name="Satou Y."/>
            <person name="Campbell R.K."/>
            <person name="Chapman J."/>
            <person name="Degnan B."/>
            <person name="De Tomaso A."/>
            <person name="Davidson B."/>
            <person name="Di Gregorio A."/>
            <person name="Gelpke M."/>
            <person name="Goodstein D.M."/>
            <person name="Harafuji N."/>
            <person name="Hastings K.E."/>
            <person name="Ho I."/>
            <person name="Hotta K."/>
            <person name="Huang W."/>
            <person name="Kawashima T."/>
            <person name="Lemaire P."/>
            <person name="Martinez D."/>
            <person name="Meinertzhagen I.A."/>
            <person name="Necula S."/>
            <person name="Nonaka M."/>
            <person name="Putnam N."/>
            <person name="Rash S."/>
            <person name="Saiga H."/>
            <person name="Satake M."/>
            <person name="Terry A."/>
            <person name="Yamada L."/>
            <person name="Wang H.G."/>
            <person name="Awazu S."/>
            <person name="Azumi K."/>
            <person name="Boore J."/>
            <person name="Branno M."/>
            <person name="Chin-Bow S."/>
            <person name="DeSantis R."/>
            <person name="Doyle S."/>
            <person name="Francino P."/>
            <person name="Keys D.N."/>
            <person name="Haga S."/>
            <person name="Hayashi H."/>
            <person name="Hino K."/>
            <person name="Imai K.S."/>
            <person name="Inaba K."/>
            <person name="Kano S."/>
            <person name="Kobayashi K."/>
            <person name="Kobayashi M."/>
            <person name="Lee B.I."/>
            <person name="Makabe K.W."/>
            <person name="Manohar C."/>
            <person name="Matassi G."/>
            <person name="Medina M."/>
            <person name="Mochizuki Y."/>
            <person name="Mount S."/>
            <person name="Morishita T."/>
            <person name="Miura S."/>
            <person name="Nakayama A."/>
            <person name="Nishizaka S."/>
            <person name="Nomoto H."/>
            <person name="Ohta F."/>
            <person name="Oishi K."/>
            <person name="Rigoutsos I."/>
            <person name="Sano M."/>
            <person name="Sasaki A."/>
            <person name="Sasakura Y."/>
            <person name="Shoguchi E."/>
            <person name="Shin-i T."/>
            <person name="Spagnuolo A."/>
            <person name="Stainier D."/>
            <person name="Suzuki M.M."/>
            <person name="Tassy O."/>
            <person name="Takatori N."/>
            <person name="Tokuoka M."/>
            <person name="Yagi K."/>
            <person name="Yoshizaki F."/>
            <person name="Wada S."/>
            <person name="Zhang C."/>
            <person name="Hyatt P.D."/>
            <person name="Larimer F."/>
            <person name="Detter C."/>
            <person name="Doggett N."/>
            <person name="Glavina T."/>
            <person name="Hawkins T."/>
            <person name="Richardson P."/>
            <person name="Lucas S."/>
            <person name="Kohara Y."/>
            <person name="Levine M."/>
            <person name="Satoh N."/>
            <person name="Rokhsar D.S."/>
        </authorList>
    </citation>
    <scope>NUCLEOTIDE SEQUENCE [LARGE SCALE GENOMIC DNA]</scope>
</reference>
<dbReference type="GeneTree" id="ENSGT00940000161474"/>
<dbReference type="Proteomes" id="UP000008144">
    <property type="component" value="Unassembled WGS sequence"/>
</dbReference>
<accession>F6QEY9</accession>
<feature type="domain" description="Transposable element P transposase-like RNase H" evidence="1">
    <location>
        <begin position="127"/>
        <end position="174"/>
    </location>
</feature>
<dbReference type="Pfam" id="PF21787">
    <property type="entry name" value="TNP-like_RNaseH_N"/>
    <property type="match status" value="1"/>
</dbReference>
<reference evidence="2" key="3">
    <citation type="submission" date="2025-09" db="UniProtKB">
        <authorList>
            <consortium name="Ensembl"/>
        </authorList>
    </citation>
    <scope>IDENTIFICATION</scope>
</reference>
<dbReference type="InParanoid" id="F6QEY9"/>
<protein>
    <recommendedName>
        <fullName evidence="1">Transposable element P transposase-like RNase H domain-containing protein</fullName>
    </recommendedName>
</protein>
<evidence type="ECO:0000313" key="2">
    <source>
        <dbReference type="Ensembl" id="ENSCINP00000018109.3"/>
    </source>
</evidence>
<evidence type="ECO:0000259" key="1">
    <source>
        <dbReference type="Pfam" id="PF21787"/>
    </source>
</evidence>
<evidence type="ECO:0000313" key="3">
    <source>
        <dbReference type="Proteomes" id="UP000008144"/>
    </source>
</evidence>
<dbReference type="InterPro" id="IPR048365">
    <property type="entry name" value="TNP-like_RNaseH_N"/>
</dbReference>
<dbReference type="HOGENOM" id="CLU_1444058_0_0_1"/>
<organism evidence="2 3">
    <name type="scientific">Ciona intestinalis</name>
    <name type="common">Transparent sea squirt</name>
    <name type="synonym">Ascidia intestinalis</name>
    <dbReference type="NCBI Taxonomy" id="7719"/>
    <lineage>
        <taxon>Eukaryota</taxon>
        <taxon>Metazoa</taxon>
        <taxon>Chordata</taxon>
        <taxon>Tunicata</taxon>
        <taxon>Ascidiacea</taxon>
        <taxon>Phlebobranchia</taxon>
        <taxon>Cionidae</taxon>
        <taxon>Ciona</taxon>
    </lineage>
</organism>
<keyword evidence="3" id="KW-1185">Reference proteome</keyword>